<keyword evidence="7" id="KW-0809">Transit peptide</keyword>
<dbReference type="InterPro" id="IPR029026">
    <property type="entry name" value="tRNA_m1G_MTases_N"/>
</dbReference>
<comment type="subcellular location">
    <subcellularLocation>
        <location evidence="1">Mitochondrion</location>
    </subcellularLocation>
</comment>
<keyword evidence="5" id="KW-0808">Transferase</keyword>
<feature type="non-terminal residue" evidence="11">
    <location>
        <position position="1"/>
    </location>
</feature>
<evidence type="ECO:0000259" key="10">
    <source>
        <dbReference type="SMART" id="SM00967"/>
    </source>
</evidence>
<dbReference type="GO" id="GO:0016435">
    <property type="term" value="F:rRNA (guanine) methyltransferase activity"/>
    <property type="evidence" value="ECO:0007669"/>
    <property type="project" value="TreeGrafter"/>
</dbReference>
<dbReference type="PANTHER" id="PTHR46103:SF1">
    <property type="entry name" value="RRNA METHYLTRANSFERASE 1, MITOCHONDRIAL"/>
    <property type="match status" value="1"/>
</dbReference>
<dbReference type="Pfam" id="PF08032">
    <property type="entry name" value="SpoU_sub_bind"/>
    <property type="match status" value="1"/>
</dbReference>
<protein>
    <recommendedName>
        <fullName evidence="9">rRNA methyltransferase 1, mitochondrial</fullName>
    </recommendedName>
</protein>
<evidence type="ECO:0000313" key="11">
    <source>
        <dbReference type="EMBL" id="KAF2862889.1"/>
    </source>
</evidence>
<dbReference type="InterPro" id="IPR047261">
    <property type="entry name" value="MRM1_MeTrfase_dom"/>
</dbReference>
<sequence>PLPIPYTTSSSHFLYGTHTVLAALRSARRKLYTLHLAPSTNHNEILRLAKHHSLKIKHSPTPLLNKMSHDRPHNGVVLETSSLPCPPLLSLGRVPTKSSPIPLHLEKQSKEDEAVNGTAKSLPRLTTRTFPLVVMLDGILDPVNVGSILRSSFFFGVDAVVIARNTCADINSLVMAKVSAGACEGVRLLGVGRPAQFVDGCRDFGWGVYAAAAAEGGLTTREVGGLLRERPCLLMLGAEGEGLRGNLMRRADGIVRIVGGGKGMELGVDSLNVGVAAGVLMEGFLRREEG</sequence>
<dbReference type="GO" id="GO:0003723">
    <property type="term" value="F:RNA binding"/>
    <property type="evidence" value="ECO:0007669"/>
    <property type="project" value="InterPro"/>
</dbReference>
<dbReference type="InterPro" id="IPR029028">
    <property type="entry name" value="Alpha/beta_knot_MTases"/>
</dbReference>
<dbReference type="Proteomes" id="UP000799421">
    <property type="component" value="Unassembled WGS sequence"/>
</dbReference>
<keyword evidence="6" id="KW-0949">S-adenosyl-L-methionine</keyword>
<evidence type="ECO:0000256" key="2">
    <source>
        <dbReference type="ARBA" id="ARBA00007228"/>
    </source>
</evidence>
<keyword evidence="8" id="KW-0496">Mitochondrion</keyword>
<dbReference type="EMBL" id="MU005963">
    <property type="protein sequence ID" value="KAF2862889.1"/>
    <property type="molecule type" value="Genomic_DNA"/>
</dbReference>
<dbReference type="SUPFAM" id="SSF55315">
    <property type="entry name" value="L30e-like"/>
    <property type="match status" value="1"/>
</dbReference>
<dbReference type="CDD" id="cd18105">
    <property type="entry name" value="SpoU-like_MRM1"/>
    <property type="match status" value="1"/>
</dbReference>
<dbReference type="Gene3D" id="3.30.1330.30">
    <property type="match status" value="1"/>
</dbReference>
<evidence type="ECO:0000256" key="3">
    <source>
        <dbReference type="ARBA" id="ARBA00022552"/>
    </source>
</evidence>
<dbReference type="InterPro" id="IPR001537">
    <property type="entry name" value="SpoU_MeTrfase"/>
</dbReference>
<keyword evidence="12" id="KW-1185">Reference proteome</keyword>
<evidence type="ECO:0000256" key="1">
    <source>
        <dbReference type="ARBA" id="ARBA00004173"/>
    </source>
</evidence>
<dbReference type="GO" id="GO:0005739">
    <property type="term" value="C:mitochondrion"/>
    <property type="evidence" value="ECO:0007669"/>
    <property type="project" value="UniProtKB-SubCell"/>
</dbReference>
<reference evidence="11" key="1">
    <citation type="journal article" date="2020" name="Stud. Mycol.">
        <title>101 Dothideomycetes genomes: a test case for predicting lifestyles and emergence of pathogens.</title>
        <authorList>
            <person name="Haridas S."/>
            <person name="Albert R."/>
            <person name="Binder M."/>
            <person name="Bloem J."/>
            <person name="Labutti K."/>
            <person name="Salamov A."/>
            <person name="Andreopoulos B."/>
            <person name="Baker S."/>
            <person name="Barry K."/>
            <person name="Bills G."/>
            <person name="Bluhm B."/>
            <person name="Cannon C."/>
            <person name="Castanera R."/>
            <person name="Culley D."/>
            <person name="Daum C."/>
            <person name="Ezra D."/>
            <person name="Gonzalez J."/>
            <person name="Henrissat B."/>
            <person name="Kuo A."/>
            <person name="Liang C."/>
            <person name="Lipzen A."/>
            <person name="Lutzoni F."/>
            <person name="Magnuson J."/>
            <person name="Mondo S."/>
            <person name="Nolan M."/>
            <person name="Ohm R."/>
            <person name="Pangilinan J."/>
            <person name="Park H.-J."/>
            <person name="Ramirez L."/>
            <person name="Alfaro M."/>
            <person name="Sun H."/>
            <person name="Tritt A."/>
            <person name="Yoshinaga Y."/>
            <person name="Zwiers L.-H."/>
            <person name="Turgeon B."/>
            <person name="Goodwin S."/>
            <person name="Spatafora J."/>
            <person name="Crous P."/>
            <person name="Grigoriev I."/>
        </authorList>
    </citation>
    <scope>NUCLEOTIDE SEQUENCE</scope>
    <source>
        <strain evidence="11">CBS 480.64</strain>
    </source>
</reference>
<feature type="non-terminal residue" evidence="11">
    <location>
        <position position="290"/>
    </location>
</feature>
<dbReference type="OrthoDB" id="270651at2759"/>
<evidence type="ECO:0000256" key="7">
    <source>
        <dbReference type="ARBA" id="ARBA00022946"/>
    </source>
</evidence>
<evidence type="ECO:0000256" key="9">
    <source>
        <dbReference type="ARBA" id="ARBA00034881"/>
    </source>
</evidence>
<evidence type="ECO:0000256" key="8">
    <source>
        <dbReference type="ARBA" id="ARBA00023128"/>
    </source>
</evidence>
<accession>A0A6A7C749</accession>
<proteinExistence type="inferred from homology"/>
<evidence type="ECO:0000256" key="4">
    <source>
        <dbReference type="ARBA" id="ARBA00022603"/>
    </source>
</evidence>
<keyword evidence="3" id="KW-0698">rRNA processing</keyword>
<organism evidence="11 12">
    <name type="scientific">Piedraia hortae CBS 480.64</name>
    <dbReference type="NCBI Taxonomy" id="1314780"/>
    <lineage>
        <taxon>Eukaryota</taxon>
        <taxon>Fungi</taxon>
        <taxon>Dikarya</taxon>
        <taxon>Ascomycota</taxon>
        <taxon>Pezizomycotina</taxon>
        <taxon>Dothideomycetes</taxon>
        <taxon>Dothideomycetidae</taxon>
        <taxon>Capnodiales</taxon>
        <taxon>Piedraiaceae</taxon>
        <taxon>Piedraia</taxon>
    </lineage>
</organism>
<dbReference type="SMART" id="SM00967">
    <property type="entry name" value="SpoU_sub_bind"/>
    <property type="match status" value="1"/>
</dbReference>
<keyword evidence="4" id="KW-0489">Methyltransferase</keyword>
<comment type="similarity">
    <text evidence="2">Belongs to the class IV-like SAM-binding methyltransferase superfamily. RNA methyltransferase TrmH family.</text>
</comment>
<dbReference type="AlphaFoldDB" id="A0A6A7C749"/>
<dbReference type="Gene3D" id="3.40.1280.10">
    <property type="match status" value="1"/>
</dbReference>
<gene>
    <name evidence="11" type="ORF">K470DRAFT_201510</name>
</gene>
<dbReference type="InterPro" id="IPR047182">
    <property type="entry name" value="MRM1"/>
</dbReference>
<dbReference type="Pfam" id="PF00588">
    <property type="entry name" value="SpoU_methylase"/>
    <property type="match status" value="1"/>
</dbReference>
<evidence type="ECO:0000313" key="12">
    <source>
        <dbReference type="Proteomes" id="UP000799421"/>
    </source>
</evidence>
<evidence type="ECO:0000256" key="5">
    <source>
        <dbReference type="ARBA" id="ARBA00022679"/>
    </source>
</evidence>
<dbReference type="PANTHER" id="PTHR46103">
    <property type="entry name" value="RRNA METHYLTRANSFERASE 1, MITOCHONDRIAL"/>
    <property type="match status" value="1"/>
</dbReference>
<feature type="domain" description="RNA 2-O ribose methyltransferase substrate binding" evidence="10">
    <location>
        <begin position="13"/>
        <end position="86"/>
    </location>
</feature>
<evidence type="ECO:0000256" key="6">
    <source>
        <dbReference type="ARBA" id="ARBA00022691"/>
    </source>
</evidence>
<name>A0A6A7C749_9PEZI</name>
<dbReference type="InterPro" id="IPR013123">
    <property type="entry name" value="SpoU_subst-bd"/>
</dbReference>
<dbReference type="SUPFAM" id="SSF75217">
    <property type="entry name" value="alpha/beta knot"/>
    <property type="match status" value="1"/>
</dbReference>
<dbReference type="InterPro" id="IPR029064">
    <property type="entry name" value="Ribosomal_eL30-like_sf"/>
</dbReference>